<protein>
    <submittedName>
        <fullName evidence="1">Uncharacterized protein</fullName>
    </submittedName>
</protein>
<proteinExistence type="predicted"/>
<reference evidence="1 2" key="2">
    <citation type="journal article" date="2022" name="Mol. Ecol. Resour.">
        <title>The genomes of chicory, endive, great burdock and yacon provide insights into Asteraceae paleo-polyploidization history and plant inulin production.</title>
        <authorList>
            <person name="Fan W."/>
            <person name="Wang S."/>
            <person name="Wang H."/>
            <person name="Wang A."/>
            <person name="Jiang F."/>
            <person name="Liu H."/>
            <person name="Zhao H."/>
            <person name="Xu D."/>
            <person name="Zhang Y."/>
        </authorList>
    </citation>
    <scope>NUCLEOTIDE SEQUENCE [LARGE SCALE GENOMIC DNA]</scope>
    <source>
        <strain evidence="2">cv. Punajuju</strain>
        <tissue evidence="1">Leaves</tissue>
    </source>
</reference>
<evidence type="ECO:0000313" key="2">
    <source>
        <dbReference type="Proteomes" id="UP001055811"/>
    </source>
</evidence>
<dbReference type="EMBL" id="CM042014">
    <property type="protein sequence ID" value="KAI3722549.1"/>
    <property type="molecule type" value="Genomic_DNA"/>
</dbReference>
<accession>A0ACB9BKN4</accession>
<evidence type="ECO:0000313" key="1">
    <source>
        <dbReference type="EMBL" id="KAI3722549.1"/>
    </source>
</evidence>
<name>A0ACB9BKN4_CICIN</name>
<gene>
    <name evidence="1" type="ORF">L2E82_33588</name>
</gene>
<organism evidence="1 2">
    <name type="scientific">Cichorium intybus</name>
    <name type="common">Chicory</name>
    <dbReference type="NCBI Taxonomy" id="13427"/>
    <lineage>
        <taxon>Eukaryota</taxon>
        <taxon>Viridiplantae</taxon>
        <taxon>Streptophyta</taxon>
        <taxon>Embryophyta</taxon>
        <taxon>Tracheophyta</taxon>
        <taxon>Spermatophyta</taxon>
        <taxon>Magnoliopsida</taxon>
        <taxon>eudicotyledons</taxon>
        <taxon>Gunneridae</taxon>
        <taxon>Pentapetalae</taxon>
        <taxon>asterids</taxon>
        <taxon>campanulids</taxon>
        <taxon>Asterales</taxon>
        <taxon>Asteraceae</taxon>
        <taxon>Cichorioideae</taxon>
        <taxon>Cichorieae</taxon>
        <taxon>Cichoriinae</taxon>
        <taxon>Cichorium</taxon>
    </lineage>
</organism>
<reference evidence="2" key="1">
    <citation type="journal article" date="2022" name="Mol. Ecol. Resour.">
        <title>The genomes of chicory, endive, great burdock and yacon provide insights into Asteraceae palaeo-polyploidization history and plant inulin production.</title>
        <authorList>
            <person name="Fan W."/>
            <person name="Wang S."/>
            <person name="Wang H."/>
            <person name="Wang A."/>
            <person name="Jiang F."/>
            <person name="Liu H."/>
            <person name="Zhao H."/>
            <person name="Xu D."/>
            <person name="Zhang Y."/>
        </authorList>
    </citation>
    <scope>NUCLEOTIDE SEQUENCE [LARGE SCALE GENOMIC DNA]</scope>
    <source>
        <strain evidence="2">cv. Punajuju</strain>
    </source>
</reference>
<sequence length="661" mass="74530">MFTSIKHLTIVSRHSKALAFLYSSLPTTPTFLGNNFASPAHQTLLQLLEKCQSMKKLKSIHAQVILHGLHQETLTVSKLISFCAVSETGDLQYAQLLFDHLSQPNRYMYNSLIRGYANSDNPTKALHLYHQMIPISISPNEFTYPFVLKVCAVLSRLSDGVLVHVRVIKLGFESHVYVQNGLISVYCSCGAINDSRKVFDEMLDKSLVSWNTMIGGYSKMGNFREAFLLFQKMRELDIEPDDFTFVSLLSVCSQSSHGLLGRFLHSYIVTTKTHIDIYVQNAIVDMYAKCGDLHSAQTFFDRMIDKNVVSWTSMVTAYAKNGQLESAKNLFFQMPVKNTVSWNSMISCYLQKGCYSEVLHLFDDILNVGLTPDESTLVSILSACSQLGDLEKGKNIHTYISSNYVTPSVTLLNSLIDMYAKCGVLETSLSIFLKMPLKNLVSWNVMIGAFALHGCGFEAVELFENMKTSENDIQPDEITFMGLLSACCHSGLTEIGKYYFERMIHVYNVPHEIEHYACMIALFGRVGLFGDAIKLIKAMPMKPDVVIWGALLGACRIHGNIEIGKQVLKQVLELEQYTSGLYVLVSNMFCEGKRWKDVKNIRKLMKEHGIKKTKAVSFIEVNGNSYEFMVDDHINELSNDVYELLDQLTDHLKSLETISLI</sequence>
<comment type="caution">
    <text evidence="1">The sequence shown here is derived from an EMBL/GenBank/DDBJ whole genome shotgun (WGS) entry which is preliminary data.</text>
</comment>
<dbReference type="Proteomes" id="UP001055811">
    <property type="component" value="Linkage Group LG06"/>
</dbReference>
<keyword evidence="2" id="KW-1185">Reference proteome</keyword>